<dbReference type="InterPro" id="IPR027417">
    <property type="entry name" value="P-loop_NTPase"/>
</dbReference>
<dbReference type="OrthoDB" id="7617259at2759"/>
<dbReference type="GO" id="GO:0003677">
    <property type="term" value="F:DNA binding"/>
    <property type="evidence" value="ECO:0007669"/>
    <property type="project" value="UniProtKB-KW"/>
</dbReference>
<organism evidence="3 4">
    <name type="scientific">Folsomia candida</name>
    <name type="common">Springtail</name>
    <dbReference type="NCBI Taxonomy" id="158441"/>
    <lineage>
        <taxon>Eukaryota</taxon>
        <taxon>Metazoa</taxon>
        <taxon>Ecdysozoa</taxon>
        <taxon>Arthropoda</taxon>
        <taxon>Hexapoda</taxon>
        <taxon>Collembola</taxon>
        <taxon>Entomobryomorpha</taxon>
        <taxon>Isotomoidea</taxon>
        <taxon>Isotomidae</taxon>
        <taxon>Proisotominae</taxon>
        <taxon>Folsomia</taxon>
    </lineage>
</organism>
<feature type="domain" description="HTH CENPB-type" evidence="2">
    <location>
        <begin position="384"/>
        <end position="454"/>
    </location>
</feature>
<evidence type="ECO:0000259" key="2">
    <source>
        <dbReference type="PROSITE" id="PS51253"/>
    </source>
</evidence>
<dbReference type="PANTHER" id="PTHR47691">
    <property type="entry name" value="REGULATOR-RELATED"/>
    <property type="match status" value="1"/>
</dbReference>
<gene>
    <name evidence="3" type="ORF">Fcan01_11856</name>
</gene>
<keyword evidence="4" id="KW-1185">Reference proteome</keyword>
<dbReference type="EMBL" id="LNIX01000005">
    <property type="protein sequence ID" value="OXA54681.1"/>
    <property type="molecule type" value="Genomic_DNA"/>
</dbReference>
<reference evidence="3 4" key="1">
    <citation type="submission" date="2015-12" db="EMBL/GenBank/DDBJ databases">
        <title>The genome of Folsomia candida.</title>
        <authorList>
            <person name="Faddeeva A."/>
            <person name="Derks M.F."/>
            <person name="Anvar Y."/>
            <person name="Smit S."/>
            <person name="Van Straalen N."/>
            <person name="Roelofs D."/>
        </authorList>
    </citation>
    <scope>NUCLEOTIDE SEQUENCE [LARGE SCALE GENOMIC DNA]</scope>
    <source>
        <strain evidence="3 4">VU population</strain>
        <tissue evidence="3">Whole body</tissue>
    </source>
</reference>
<accession>A0A226ED29</accession>
<proteinExistence type="predicted"/>
<dbReference type="SUPFAM" id="SSF52540">
    <property type="entry name" value="P-loop containing nucleoside triphosphate hydrolases"/>
    <property type="match status" value="1"/>
</dbReference>
<dbReference type="PROSITE" id="PS51253">
    <property type="entry name" value="HTH_CENPB"/>
    <property type="match status" value="1"/>
</dbReference>
<dbReference type="PANTHER" id="PTHR47691:SF3">
    <property type="entry name" value="HTH-TYPE TRANSCRIPTIONAL REGULATOR RV0890C-RELATED"/>
    <property type="match status" value="1"/>
</dbReference>
<dbReference type="InterPro" id="IPR006600">
    <property type="entry name" value="HTH_CenpB_DNA-bd_dom"/>
</dbReference>
<dbReference type="InterPro" id="IPR002182">
    <property type="entry name" value="NB-ARC"/>
</dbReference>
<dbReference type="GO" id="GO:0043531">
    <property type="term" value="F:ADP binding"/>
    <property type="evidence" value="ECO:0007669"/>
    <property type="project" value="InterPro"/>
</dbReference>
<sequence length="787" mass="90030">MVNTVEISDVVKVLTKDDFFVNDPDKLFSQLNIDPALSKHYRDQYTLSIITSHRYYCQLLEDWVGRLGNEATLSKLTGLLRDEETFVGRHAEMDELDEFFKNKGICVVISGMGGQGKTQLSRAYIQRIKDRSSSHIITSFPGGTYHALVTSATELAEELGIKTTTTKIQQDTATTKPLPIVDIIKEIHAKLCKTHFPWFVVIDNVDSEYDGIVEIIDKFLSLSASVLITTRRTNVLQCDTEKLKLQSLLDEDAYQLVNNELKNSDFAHVKELCTILGNHALACAQAVAYIRGKKNCSIKAEEVFSFIQDKINNINTNLEISTSLEFDFDGEIDIYKSPYDEVIYDSCDTDTITQNSESLSQQISQDWEEETMDGVNFSYQEMMAAKNTIFKKFKDVEEFVLQKFESARNSMFHISESDLKRWAMMKAREVDLKFKASQSWIQAFEIRNRIVARKITKYVTRVEHENMIEIENEACNFVHKFNERRAGLPLGQIYNFDQSGFTYEYTPKRTLSHKETNGRLGPRVLQSLDVPENIYLVASKSGKFDKRLMQKWVEDCIQPMTSDRQIMLLYDSWTGQTYDEIYSSLGENCIREQIPPKATSLDESSSERAAANVRSEFLNSLTCYNMGKSAAGLKRQVPSIPSQYEKTIYIIVKKTMTHIREEYGLECEMSQKIMDVLCLVRPDGILLQYLSDLIDLYTLRDPVEFAGILENINLIDEDKEYSQYFLAGVQRLLEYSLISSDGVISIYRMVQKIVRIDSAYVAGYVLIPEISVDNATALSQYYHSINA</sequence>
<keyword evidence="1" id="KW-0238">DNA-binding</keyword>
<evidence type="ECO:0000256" key="1">
    <source>
        <dbReference type="ARBA" id="ARBA00023125"/>
    </source>
</evidence>
<name>A0A226ED29_FOLCA</name>
<dbReference type="AlphaFoldDB" id="A0A226ED29"/>
<dbReference type="Proteomes" id="UP000198287">
    <property type="component" value="Unassembled WGS sequence"/>
</dbReference>
<evidence type="ECO:0000313" key="4">
    <source>
        <dbReference type="Proteomes" id="UP000198287"/>
    </source>
</evidence>
<protein>
    <submittedName>
        <fullName evidence="3">Tigger transposable element-derived protein 2</fullName>
    </submittedName>
</protein>
<dbReference type="Gene3D" id="3.40.50.300">
    <property type="entry name" value="P-loop containing nucleotide triphosphate hydrolases"/>
    <property type="match status" value="1"/>
</dbReference>
<dbReference type="Pfam" id="PF00931">
    <property type="entry name" value="NB-ARC"/>
    <property type="match status" value="1"/>
</dbReference>
<comment type="caution">
    <text evidence="3">The sequence shown here is derived from an EMBL/GenBank/DDBJ whole genome shotgun (WGS) entry which is preliminary data.</text>
</comment>
<evidence type="ECO:0000313" key="3">
    <source>
        <dbReference type="EMBL" id="OXA54681.1"/>
    </source>
</evidence>